<evidence type="ECO:0000259" key="8">
    <source>
        <dbReference type="PROSITE" id="PS50110"/>
    </source>
</evidence>
<dbReference type="SUPFAM" id="SSF55874">
    <property type="entry name" value="ATPase domain of HSP90 chaperone/DNA topoisomerase II/histidine kinase"/>
    <property type="match status" value="1"/>
</dbReference>
<dbReference type="RefSeq" id="WP_256601501.1">
    <property type="nucleotide sequence ID" value="NZ_JANIBJ010000009.1"/>
</dbReference>
<feature type="domain" description="PAS" evidence="9">
    <location>
        <begin position="7"/>
        <end position="77"/>
    </location>
</feature>
<feature type="domain" description="PAS" evidence="9">
    <location>
        <begin position="683"/>
        <end position="753"/>
    </location>
</feature>
<dbReference type="Pfam" id="PF00989">
    <property type="entry name" value="PAS"/>
    <property type="match status" value="2"/>
</dbReference>
<dbReference type="SMART" id="SM00388">
    <property type="entry name" value="HisKA"/>
    <property type="match status" value="1"/>
</dbReference>
<keyword evidence="5" id="KW-0418">Kinase</keyword>
<dbReference type="InterPro" id="IPR003661">
    <property type="entry name" value="HisK_dim/P_dom"/>
</dbReference>
<dbReference type="PANTHER" id="PTHR43304:SF1">
    <property type="entry name" value="PAC DOMAIN-CONTAINING PROTEIN"/>
    <property type="match status" value="1"/>
</dbReference>
<dbReference type="Gene3D" id="3.30.450.20">
    <property type="entry name" value="PAS domain"/>
    <property type="match status" value="5"/>
</dbReference>
<comment type="caution">
    <text evidence="11">The sequence shown here is derived from an EMBL/GenBank/DDBJ whole genome shotgun (WGS) entry which is preliminary data.</text>
</comment>
<dbReference type="SUPFAM" id="SSF55781">
    <property type="entry name" value="GAF domain-like"/>
    <property type="match status" value="1"/>
</dbReference>
<evidence type="ECO:0000256" key="6">
    <source>
        <dbReference type="PROSITE-ProRule" id="PRU00169"/>
    </source>
</evidence>
<dbReference type="Pfam" id="PF08447">
    <property type="entry name" value="PAS_3"/>
    <property type="match status" value="1"/>
</dbReference>
<feature type="domain" description="Histidine kinase" evidence="7">
    <location>
        <begin position="845"/>
        <end position="1058"/>
    </location>
</feature>
<feature type="domain" description="Response regulatory" evidence="8">
    <location>
        <begin position="1080"/>
        <end position="1194"/>
    </location>
</feature>
<dbReference type="InterPro" id="IPR036097">
    <property type="entry name" value="HisK_dim/P_sf"/>
</dbReference>
<dbReference type="PANTHER" id="PTHR43304">
    <property type="entry name" value="PHYTOCHROME-LIKE PROTEIN CPH1"/>
    <property type="match status" value="1"/>
</dbReference>
<evidence type="ECO:0000259" key="7">
    <source>
        <dbReference type="PROSITE" id="PS50109"/>
    </source>
</evidence>
<dbReference type="EMBL" id="JANIBJ010000009">
    <property type="protein sequence ID" value="MCQ8103762.1"/>
    <property type="molecule type" value="Genomic_DNA"/>
</dbReference>
<dbReference type="InterPro" id="IPR004358">
    <property type="entry name" value="Sig_transdc_His_kin-like_C"/>
</dbReference>
<dbReference type="InterPro" id="IPR001610">
    <property type="entry name" value="PAC"/>
</dbReference>
<dbReference type="InterPro" id="IPR005467">
    <property type="entry name" value="His_kinase_dom"/>
</dbReference>
<dbReference type="InterPro" id="IPR000700">
    <property type="entry name" value="PAS-assoc_C"/>
</dbReference>
<dbReference type="SUPFAM" id="SSF47384">
    <property type="entry name" value="Homodimeric domain of signal transducing histidine kinase"/>
    <property type="match status" value="1"/>
</dbReference>
<dbReference type="InterPro" id="IPR003018">
    <property type="entry name" value="GAF"/>
</dbReference>
<dbReference type="InterPro" id="IPR013767">
    <property type="entry name" value="PAS_fold"/>
</dbReference>
<dbReference type="Pfam" id="PF13185">
    <property type="entry name" value="GAF_2"/>
    <property type="match status" value="1"/>
</dbReference>
<dbReference type="Gene3D" id="1.10.287.130">
    <property type="match status" value="1"/>
</dbReference>
<keyword evidence="12" id="KW-1185">Reference proteome</keyword>
<reference evidence="11 12" key="1">
    <citation type="submission" date="2022-07" db="EMBL/GenBank/DDBJ databases">
        <title>Methylomonas rivi sp. nov., Methylomonas rosea sp. nov., Methylomonas aureus sp. nov. and Methylomonas subterranea sp. nov., four novel methanotrophs isolated from a freshwater creek and the deep terrestrial subsurface.</title>
        <authorList>
            <person name="Abin C."/>
            <person name="Sankaranarayanan K."/>
            <person name="Garner C."/>
            <person name="Sindelar R."/>
            <person name="Kotary K."/>
            <person name="Garner R."/>
            <person name="Barclay S."/>
            <person name="Lawson P."/>
            <person name="Krumholz L."/>
        </authorList>
    </citation>
    <scope>NUCLEOTIDE SEQUENCE [LARGE SCALE GENOMIC DNA]</scope>
    <source>
        <strain evidence="11 12">SURF-2</strain>
    </source>
</reference>
<organism evidence="11 12">
    <name type="scientific">Methylomonas subterranea</name>
    <dbReference type="NCBI Taxonomy" id="2952225"/>
    <lineage>
        <taxon>Bacteria</taxon>
        <taxon>Pseudomonadati</taxon>
        <taxon>Pseudomonadota</taxon>
        <taxon>Gammaproteobacteria</taxon>
        <taxon>Methylococcales</taxon>
        <taxon>Methylococcaceae</taxon>
        <taxon>Methylomonas</taxon>
    </lineage>
</organism>
<feature type="domain" description="PAC" evidence="10">
    <location>
        <begin position="757"/>
        <end position="809"/>
    </location>
</feature>
<dbReference type="SUPFAM" id="SSF52172">
    <property type="entry name" value="CheY-like"/>
    <property type="match status" value="1"/>
</dbReference>
<name>A0ABT1TE74_9GAMM</name>
<dbReference type="InterPro" id="IPR036890">
    <property type="entry name" value="HATPase_C_sf"/>
</dbReference>
<keyword evidence="4" id="KW-0808">Transferase</keyword>
<dbReference type="Gene3D" id="3.30.565.10">
    <property type="entry name" value="Histidine kinase-like ATPase, C-terminal domain"/>
    <property type="match status" value="1"/>
</dbReference>
<dbReference type="Proteomes" id="UP001524499">
    <property type="component" value="Unassembled WGS sequence"/>
</dbReference>
<dbReference type="CDD" id="cd00082">
    <property type="entry name" value="HisKA"/>
    <property type="match status" value="1"/>
</dbReference>
<dbReference type="CDD" id="cd00130">
    <property type="entry name" value="PAS"/>
    <property type="match status" value="4"/>
</dbReference>
<evidence type="ECO:0000256" key="3">
    <source>
        <dbReference type="ARBA" id="ARBA00022553"/>
    </source>
</evidence>
<dbReference type="InterPro" id="IPR052162">
    <property type="entry name" value="Sensor_kinase/Photoreceptor"/>
</dbReference>
<proteinExistence type="predicted"/>
<evidence type="ECO:0000313" key="11">
    <source>
        <dbReference type="EMBL" id="MCQ8103762.1"/>
    </source>
</evidence>
<dbReference type="InterPro" id="IPR013655">
    <property type="entry name" value="PAS_fold_3"/>
</dbReference>
<feature type="modified residue" description="4-aspartylphosphate" evidence="6">
    <location>
        <position position="1130"/>
    </location>
</feature>
<dbReference type="InterPro" id="IPR011006">
    <property type="entry name" value="CheY-like_superfamily"/>
</dbReference>
<evidence type="ECO:0000256" key="4">
    <source>
        <dbReference type="ARBA" id="ARBA00022679"/>
    </source>
</evidence>
<evidence type="ECO:0000256" key="5">
    <source>
        <dbReference type="ARBA" id="ARBA00022777"/>
    </source>
</evidence>
<sequence length="1203" mass="134702">MSQPFLALAPFQAFIDALPDATLLIDQQHAIRFANRQVKSLFGYTTDELQGLDIDLLVPERFRESHQQKRQRYMQNPTVRLMDGDLVLFARRKDGSEFPVDIGLSPVETELGMMVICSVRDVSHAKMAEQALIHAELFKLFLRHTPAAIAMFDRNMRYLTVSQRWIDDYDLGQRNLIGLSHYDVFPDLPDHWREGHQRCLAGETLQSDEAERVALNGRNHWITWKMCPWYAGHGEIGGLILFADIVTARKQGELKQRRSETQFRRIFDNAVAGIAITDIDGTFQYCNAAYVALTGYTLQELTHLRFSDLIHPDDLQDNLDQVRRLIEGDCPYFVIENRYVTKTGDAICVRKYGSLLSEGVSESAQLIAVVLDINQLRETEQHLRDSFRKLASSEAMFRSLIENMPQMAWLARPDGVMEYANQRWLEYRGPLKPQDSVSAWYVNVHPADLESVIAAWDDANRRQAHFTLECRLRQADGAFRWWQVRGVLLEQGEALRDHWLMTSTDIHDLKREGHAMDQLNAACFRLWQMNNLEEGLYEMLMATVNMLQADFGNVQLLTAAGDLTIVAQHGFTQRLLDGFQHVTPSTPSACELALSQGKRYIIENVERDVAFAPFRANARQAGFCAMQSTPLFSHNGSAIGIISTHFRSPHSFDAFELSMLDIYAQQAASFIDRCRAEIKVRDSETYFRRIFDNALVGIAICDKSGRFIDGNGAFCHMLGYSRDEICQLGLSHVLYPDDAKLMLDNVEKLFAGELPFLQIEIRNISKSAEVLWVSKYLSLLPTDHSRSEKLLTIVSDITPLKHTEAELLTIKQQLELTVDTRTRQLDEARISAEKANAFKTRFLNAASHDLRQPLQSAGLYLSVLSKKVKADDCRHICHSMNDSLAVMGGILDALLDLSRIESESIAPSRRDVRVRALIDRVVTTFGPQAAAKGLVLEADGDDCVIHSDPALLERIVGNFTCNAIRYTEQGKVTVESTCGTTMARISVTDTGIGIASDQLGRIFEAYYQINNSERDHNKGLGLGLAITKHIADILGVTLHVESIPGNGSVFSVDVPLGKTTVRQAQDVARNTAISLQSPLQILFIDDDPAISKAAKLLFEAHGIIGHYTLSGEEALSVVAEGMRPQLVVTDYQLSGWNGIETLQRIRAIVGDLPAAIITGDTVAAQTLGGMLTNTTVFTKPLDADRLMAWVNDCLQAFAQQKPG</sequence>
<dbReference type="Gene3D" id="3.40.50.2300">
    <property type="match status" value="1"/>
</dbReference>
<comment type="catalytic activity">
    <reaction evidence="1">
        <text>ATP + protein L-histidine = ADP + protein N-phospho-L-histidine.</text>
        <dbReference type="EC" id="2.7.13.3"/>
    </reaction>
</comment>
<dbReference type="Gene3D" id="3.30.450.40">
    <property type="match status" value="1"/>
</dbReference>
<dbReference type="SMART" id="SM00387">
    <property type="entry name" value="HATPase_c"/>
    <property type="match status" value="1"/>
</dbReference>
<evidence type="ECO:0000256" key="2">
    <source>
        <dbReference type="ARBA" id="ARBA00012438"/>
    </source>
</evidence>
<evidence type="ECO:0000259" key="9">
    <source>
        <dbReference type="PROSITE" id="PS50112"/>
    </source>
</evidence>
<feature type="domain" description="PAS" evidence="9">
    <location>
        <begin position="259"/>
        <end position="329"/>
    </location>
</feature>
<evidence type="ECO:0000259" key="10">
    <source>
        <dbReference type="PROSITE" id="PS50113"/>
    </source>
</evidence>
<dbReference type="Pfam" id="PF13188">
    <property type="entry name" value="PAS_8"/>
    <property type="match status" value="1"/>
</dbReference>
<dbReference type="Pfam" id="PF02518">
    <property type="entry name" value="HATPase_c"/>
    <property type="match status" value="1"/>
</dbReference>
<feature type="domain" description="PAC" evidence="10">
    <location>
        <begin position="82"/>
        <end position="134"/>
    </location>
</feature>
<dbReference type="Pfam" id="PF00072">
    <property type="entry name" value="Response_reg"/>
    <property type="match status" value="1"/>
</dbReference>
<dbReference type="NCBIfam" id="TIGR00229">
    <property type="entry name" value="sensory_box"/>
    <property type="match status" value="5"/>
</dbReference>
<dbReference type="PROSITE" id="PS50112">
    <property type="entry name" value="PAS"/>
    <property type="match status" value="3"/>
</dbReference>
<accession>A0ABT1TE74</accession>
<keyword evidence="3 6" id="KW-0597">Phosphoprotein</keyword>
<dbReference type="InterPro" id="IPR000014">
    <property type="entry name" value="PAS"/>
</dbReference>
<evidence type="ECO:0000313" key="12">
    <source>
        <dbReference type="Proteomes" id="UP001524499"/>
    </source>
</evidence>
<dbReference type="InterPro" id="IPR035965">
    <property type="entry name" value="PAS-like_dom_sf"/>
</dbReference>
<dbReference type="PROSITE" id="PS50110">
    <property type="entry name" value="RESPONSE_REGULATORY"/>
    <property type="match status" value="1"/>
</dbReference>
<evidence type="ECO:0000256" key="1">
    <source>
        <dbReference type="ARBA" id="ARBA00000085"/>
    </source>
</evidence>
<dbReference type="CDD" id="cd00156">
    <property type="entry name" value="REC"/>
    <property type="match status" value="1"/>
</dbReference>
<dbReference type="InterPro" id="IPR029016">
    <property type="entry name" value="GAF-like_dom_sf"/>
</dbReference>
<dbReference type="InterPro" id="IPR013656">
    <property type="entry name" value="PAS_4"/>
</dbReference>
<dbReference type="Pfam" id="PF00512">
    <property type="entry name" value="HisKA"/>
    <property type="match status" value="1"/>
</dbReference>
<dbReference type="SMART" id="SM00091">
    <property type="entry name" value="PAS"/>
    <property type="match status" value="5"/>
</dbReference>
<dbReference type="SMART" id="SM00086">
    <property type="entry name" value="PAC"/>
    <property type="match status" value="4"/>
</dbReference>
<dbReference type="PROSITE" id="PS50113">
    <property type="entry name" value="PAC"/>
    <property type="match status" value="2"/>
</dbReference>
<dbReference type="PRINTS" id="PR00344">
    <property type="entry name" value="BCTRLSENSOR"/>
</dbReference>
<dbReference type="InterPro" id="IPR003594">
    <property type="entry name" value="HATPase_dom"/>
</dbReference>
<dbReference type="SMART" id="SM00448">
    <property type="entry name" value="REC"/>
    <property type="match status" value="1"/>
</dbReference>
<dbReference type="SMART" id="SM00065">
    <property type="entry name" value="GAF"/>
    <property type="match status" value="1"/>
</dbReference>
<protein>
    <recommendedName>
        <fullName evidence="2">histidine kinase</fullName>
        <ecNumber evidence="2">2.7.13.3</ecNumber>
    </recommendedName>
</protein>
<dbReference type="Pfam" id="PF08448">
    <property type="entry name" value="PAS_4"/>
    <property type="match status" value="1"/>
</dbReference>
<dbReference type="PROSITE" id="PS50109">
    <property type="entry name" value="HIS_KIN"/>
    <property type="match status" value="1"/>
</dbReference>
<dbReference type="EC" id="2.7.13.3" evidence="2"/>
<dbReference type="SUPFAM" id="SSF55785">
    <property type="entry name" value="PYP-like sensor domain (PAS domain)"/>
    <property type="match status" value="5"/>
</dbReference>
<gene>
    <name evidence="11" type="ORF">NP590_06565</name>
</gene>
<dbReference type="InterPro" id="IPR001789">
    <property type="entry name" value="Sig_transdc_resp-reg_receiver"/>
</dbReference>